<dbReference type="NCBIfam" id="NF033788">
    <property type="entry name" value="HTH_metalloreg"/>
    <property type="match status" value="1"/>
</dbReference>
<dbReference type="InterPro" id="IPR036388">
    <property type="entry name" value="WH-like_DNA-bd_sf"/>
</dbReference>
<dbReference type="SMART" id="SM00418">
    <property type="entry name" value="HTH_ARSR"/>
    <property type="match status" value="1"/>
</dbReference>
<dbReference type="Proteomes" id="UP000632222">
    <property type="component" value="Unassembled WGS sequence"/>
</dbReference>
<evidence type="ECO:0000313" key="6">
    <source>
        <dbReference type="Proteomes" id="UP000632222"/>
    </source>
</evidence>
<keyword evidence="6" id="KW-1185">Reference proteome</keyword>
<feature type="domain" description="HTH arsR-type" evidence="4">
    <location>
        <begin position="10"/>
        <end position="108"/>
    </location>
</feature>
<dbReference type="EMBL" id="BMOD01000001">
    <property type="protein sequence ID" value="GGJ20163.1"/>
    <property type="molecule type" value="Genomic_DNA"/>
</dbReference>
<dbReference type="InterPro" id="IPR036390">
    <property type="entry name" value="WH_DNA-bd_sf"/>
</dbReference>
<dbReference type="PANTHER" id="PTHR33154:SF33">
    <property type="entry name" value="TRANSCRIPTIONAL REPRESSOR SDPR"/>
    <property type="match status" value="1"/>
</dbReference>
<proteinExistence type="predicted"/>
<comment type="caution">
    <text evidence="5">The sequence shown here is derived from an EMBL/GenBank/DDBJ whole genome shotgun (WGS) entry which is preliminary data.</text>
</comment>
<name>A0ABQ2CUB7_9DEIO</name>
<accession>A0ABQ2CUB7</accession>
<dbReference type="SUPFAM" id="SSF46785">
    <property type="entry name" value="Winged helix' DNA-binding domain"/>
    <property type="match status" value="1"/>
</dbReference>
<dbReference type="Gene3D" id="1.10.10.10">
    <property type="entry name" value="Winged helix-like DNA-binding domain superfamily/Winged helix DNA-binding domain"/>
    <property type="match status" value="1"/>
</dbReference>
<evidence type="ECO:0000259" key="4">
    <source>
        <dbReference type="PROSITE" id="PS50987"/>
    </source>
</evidence>
<dbReference type="PANTHER" id="PTHR33154">
    <property type="entry name" value="TRANSCRIPTIONAL REGULATOR, ARSR FAMILY"/>
    <property type="match status" value="1"/>
</dbReference>
<protein>
    <recommendedName>
        <fullName evidence="4">HTH arsR-type domain-containing protein</fullName>
    </recommendedName>
</protein>
<dbReference type="PROSITE" id="PS50987">
    <property type="entry name" value="HTH_ARSR_2"/>
    <property type="match status" value="1"/>
</dbReference>
<evidence type="ECO:0000256" key="2">
    <source>
        <dbReference type="ARBA" id="ARBA00023125"/>
    </source>
</evidence>
<dbReference type="Pfam" id="PF01022">
    <property type="entry name" value="HTH_5"/>
    <property type="match status" value="1"/>
</dbReference>
<dbReference type="Pfam" id="PF09860">
    <property type="entry name" value="DUF2087"/>
    <property type="match status" value="1"/>
</dbReference>
<sequence>MSIKPKFPTSSSTTPEHSAAFFKALGHPSRLMILALLRQKSQHGEELAKRLNLSPATVSHHMNLLTEQNLVTAQKDQYWQVYSLNEKALQGSVLALIPVLIEEKQKYSEQEKILHAFFKDGRLVKFPSQIKKQRIVLEKLIEAFEFDRTYTELEVNRVLVEFNEDVATLRRMMVTEGLMVRSNSIYQRVRDETSTKIL</sequence>
<keyword evidence="1" id="KW-0805">Transcription regulation</keyword>
<dbReference type="InterPro" id="IPR001845">
    <property type="entry name" value="HTH_ArsR_DNA-bd_dom"/>
</dbReference>
<dbReference type="RefSeq" id="WP_188998747.1">
    <property type="nucleotide sequence ID" value="NZ_BMOD01000001.1"/>
</dbReference>
<evidence type="ECO:0000256" key="1">
    <source>
        <dbReference type="ARBA" id="ARBA00023015"/>
    </source>
</evidence>
<gene>
    <name evidence="5" type="ORF">GCM10008938_02930</name>
</gene>
<organism evidence="5 6">
    <name type="scientific">Deinococcus roseus</name>
    <dbReference type="NCBI Taxonomy" id="392414"/>
    <lineage>
        <taxon>Bacteria</taxon>
        <taxon>Thermotogati</taxon>
        <taxon>Deinococcota</taxon>
        <taxon>Deinococci</taxon>
        <taxon>Deinococcales</taxon>
        <taxon>Deinococcaceae</taxon>
        <taxon>Deinococcus</taxon>
    </lineage>
</organism>
<keyword evidence="3" id="KW-0804">Transcription</keyword>
<keyword evidence="2" id="KW-0238">DNA-binding</keyword>
<dbReference type="InterPro" id="IPR018656">
    <property type="entry name" value="DUF2087"/>
</dbReference>
<dbReference type="InterPro" id="IPR051081">
    <property type="entry name" value="HTH_MetalResp_TranReg"/>
</dbReference>
<evidence type="ECO:0000313" key="5">
    <source>
        <dbReference type="EMBL" id="GGJ20163.1"/>
    </source>
</evidence>
<dbReference type="CDD" id="cd00090">
    <property type="entry name" value="HTH_ARSR"/>
    <property type="match status" value="1"/>
</dbReference>
<evidence type="ECO:0000256" key="3">
    <source>
        <dbReference type="ARBA" id="ARBA00023163"/>
    </source>
</evidence>
<dbReference type="PRINTS" id="PR00778">
    <property type="entry name" value="HTHARSR"/>
</dbReference>
<reference evidence="6" key="1">
    <citation type="journal article" date="2019" name="Int. J. Syst. Evol. Microbiol.">
        <title>The Global Catalogue of Microorganisms (GCM) 10K type strain sequencing project: providing services to taxonomists for standard genome sequencing and annotation.</title>
        <authorList>
            <consortium name="The Broad Institute Genomics Platform"/>
            <consortium name="The Broad Institute Genome Sequencing Center for Infectious Disease"/>
            <person name="Wu L."/>
            <person name="Ma J."/>
        </authorList>
    </citation>
    <scope>NUCLEOTIDE SEQUENCE [LARGE SCALE GENOMIC DNA]</scope>
    <source>
        <strain evidence="6">JCM 14370</strain>
    </source>
</reference>
<dbReference type="InterPro" id="IPR011991">
    <property type="entry name" value="ArsR-like_HTH"/>
</dbReference>